<dbReference type="Pfam" id="PF06827">
    <property type="entry name" value="zf-FPG_IleRS"/>
    <property type="match status" value="1"/>
</dbReference>
<feature type="region of interest" description="Disordered" evidence="16">
    <location>
        <begin position="165"/>
        <end position="213"/>
    </location>
</feature>
<dbReference type="Pfam" id="PF06831">
    <property type="entry name" value="H2TH"/>
    <property type="match status" value="1"/>
</dbReference>
<dbReference type="InterPro" id="IPR010979">
    <property type="entry name" value="Ribosomal_uS13-like_H2TH"/>
</dbReference>
<evidence type="ECO:0000256" key="6">
    <source>
        <dbReference type="ARBA" id="ARBA00022771"/>
    </source>
</evidence>
<dbReference type="GO" id="GO:0034039">
    <property type="term" value="F:8-oxo-7,8-dihydroguanine DNA N-glycosylase activity"/>
    <property type="evidence" value="ECO:0007669"/>
    <property type="project" value="TreeGrafter"/>
</dbReference>
<name>A0A917EV81_9MICO</name>
<dbReference type="InterPro" id="IPR000214">
    <property type="entry name" value="Znf_DNA_glyclase/AP_lyase"/>
</dbReference>
<keyword evidence="7" id="KW-0378">Hydrolase</keyword>
<dbReference type="PROSITE" id="PS01242">
    <property type="entry name" value="ZF_FPG_1"/>
    <property type="match status" value="1"/>
</dbReference>
<dbReference type="SUPFAM" id="SSF57716">
    <property type="entry name" value="Glucocorticoid receptor-like (DNA-binding domain)"/>
    <property type="match status" value="1"/>
</dbReference>
<feature type="domain" description="FPG-type" evidence="17">
    <location>
        <begin position="333"/>
        <end position="367"/>
    </location>
</feature>
<dbReference type="Gene3D" id="3.20.190.10">
    <property type="entry name" value="MutM-like, N-terminal"/>
    <property type="match status" value="1"/>
</dbReference>
<keyword evidence="4" id="KW-0479">Metal-binding</keyword>
<reference evidence="19 20" key="1">
    <citation type="journal article" date="2014" name="Int. J. Syst. Evol. Microbiol.">
        <title>Complete genome sequence of Corynebacterium casei LMG S-19264T (=DSM 44701T), isolated from a smear-ripened cheese.</title>
        <authorList>
            <consortium name="US DOE Joint Genome Institute (JGI-PGF)"/>
            <person name="Walter F."/>
            <person name="Albersmeier A."/>
            <person name="Kalinowski J."/>
            <person name="Ruckert C."/>
        </authorList>
    </citation>
    <scope>NUCLEOTIDE SEQUENCE [LARGE SCALE GENOMIC DNA]</scope>
    <source>
        <strain evidence="19 20">CGMCC 1.12976</strain>
    </source>
</reference>
<evidence type="ECO:0000256" key="10">
    <source>
        <dbReference type="ARBA" id="ARBA00023204"/>
    </source>
</evidence>
<keyword evidence="10" id="KW-0234">DNA repair</keyword>
<dbReference type="SUPFAM" id="SSF46946">
    <property type="entry name" value="S13-like H2TH domain"/>
    <property type="match status" value="1"/>
</dbReference>
<dbReference type="InterPro" id="IPR015886">
    <property type="entry name" value="H2TH_FPG"/>
</dbReference>
<keyword evidence="11" id="KW-0456">Lyase</keyword>
<dbReference type="PANTHER" id="PTHR22993:SF9">
    <property type="entry name" value="FORMAMIDOPYRIMIDINE-DNA GLYCOSYLASE"/>
    <property type="match status" value="1"/>
</dbReference>
<evidence type="ECO:0000313" key="19">
    <source>
        <dbReference type="EMBL" id="GGF16911.1"/>
    </source>
</evidence>
<evidence type="ECO:0000256" key="14">
    <source>
        <dbReference type="ARBA" id="ARBA00044632"/>
    </source>
</evidence>
<keyword evidence="13" id="KW-0326">Glycosidase</keyword>
<evidence type="ECO:0008006" key="21">
    <source>
        <dbReference type="Google" id="ProtNLM"/>
    </source>
</evidence>
<evidence type="ECO:0000256" key="5">
    <source>
        <dbReference type="ARBA" id="ARBA00022763"/>
    </source>
</evidence>
<dbReference type="Pfam" id="PF01149">
    <property type="entry name" value="Fapy_DNA_glyco"/>
    <property type="match status" value="1"/>
</dbReference>
<accession>A0A917EV81</accession>
<feature type="domain" description="Formamidopyrimidine-DNA glycosylase catalytic" evidence="18">
    <location>
        <begin position="2"/>
        <end position="121"/>
    </location>
</feature>
<protein>
    <recommendedName>
        <fullName evidence="21">DNA-(apurinic or apyrimidinic site) lyase</fullName>
    </recommendedName>
</protein>
<dbReference type="PROSITE" id="PS51068">
    <property type="entry name" value="FPG_CAT"/>
    <property type="match status" value="1"/>
</dbReference>
<dbReference type="PANTHER" id="PTHR22993">
    <property type="entry name" value="FORMAMIDOPYRIMIDINE-DNA GLYCOSYLASE"/>
    <property type="match status" value="1"/>
</dbReference>
<gene>
    <name evidence="19" type="ORF">GCM10011399_08350</name>
</gene>
<dbReference type="InterPro" id="IPR010663">
    <property type="entry name" value="Znf_FPG/IleRS"/>
</dbReference>
<dbReference type="GO" id="GO:0140078">
    <property type="term" value="F:class I DNA-(apurinic or apyrimidinic site) endonuclease activity"/>
    <property type="evidence" value="ECO:0007669"/>
    <property type="project" value="UniProtKB-EC"/>
</dbReference>
<dbReference type="GO" id="GO:0003684">
    <property type="term" value="F:damaged DNA binding"/>
    <property type="evidence" value="ECO:0007669"/>
    <property type="project" value="InterPro"/>
</dbReference>
<dbReference type="SMART" id="SM00898">
    <property type="entry name" value="Fapy_DNA_glyco"/>
    <property type="match status" value="1"/>
</dbReference>
<comment type="cofactor">
    <cofactor evidence="2">
        <name>Zn(2+)</name>
        <dbReference type="ChEBI" id="CHEBI:29105"/>
    </cofactor>
</comment>
<dbReference type="GO" id="GO:0006284">
    <property type="term" value="P:base-excision repair"/>
    <property type="evidence" value="ECO:0007669"/>
    <property type="project" value="InterPro"/>
</dbReference>
<evidence type="ECO:0000256" key="12">
    <source>
        <dbReference type="ARBA" id="ARBA00023268"/>
    </source>
</evidence>
<proteinExistence type="inferred from homology"/>
<dbReference type="RefSeq" id="WP_229715069.1">
    <property type="nucleotide sequence ID" value="NZ_BMGP01000001.1"/>
</dbReference>
<dbReference type="Gene3D" id="1.10.8.50">
    <property type="match status" value="1"/>
</dbReference>
<comment type="catalytic activity">
    <reaction evidence="1">
        <text>Hydrolysis of DNA containing ring-opened 7-methylguanine residues, releasing 2,6-diamino-4-hydroxy-5-(N-methyl)formamidopyrimidine.</text>
        <dbReference type="EC" id="3.2.2.23"/>
    </reaction>
</comment>
<dbReference type="InterPro" id="IPR015887">
    <property type="entry name" value="DNA_glyclase_Znf_dom_DNA_BS"/>
</dbReference>
<sequence>MPELPEVEVVRGGLEPAITGALITGVEVFDVRSLKRHNALAGSFEALLTGERMLAAVRRGKFLWLPLSSGRALVIHLGMSGQVLLRSPGTAEDGLLRIRLSIEHPTLGEYWVNFVDQRIFGSMAVDVLLPTPDGRAGGFSGPGLEAGWPHASAALSASAAVATPNPLARATPARPPAPSPAAPSPAAPSPAAPSPAALRPPAPSPLAAADPPPEWLAAVPSQVAHIARDPLDPAFDERSFFAALKRKNTGIKRALLDQTLVSGIGNIYADESLWAAKVHYAQPTASLSAAKARLLLTEVRFVLSKALAEGGTSFSETYVNVNGASGYFSHSLNAYAQQGKPCPRCGTLIVRESFMNRSSHFCPHCQRLRLRSGVSASR</sequence>
<evidence type="ECO:0000256" key="11">
    <source>
        <dbReference type="ARBA" id="ARBA00023239"/>
    </source>
</evidence>
<keyword evidence="12" id="KW-0511">Multifunctional enzyme</keyword>
<dbReference type="PROSITE" id="PS51066">
    <property type="entry name" value="ZF_FPG_2"/>
    <property type="match status" value="1"/>
</dbReference>
<comment type="caution">
    <text evidence="19">The sequence shown here is derived from an EMBL/GenBank/DDBJ whole genome shotgun (WGS) entry which is preliminary data.</text>
</comment>
<dbReference type="InterPro" id="IPR012319">
    <property type="entry name" value="FPG_cat"/>
</dbReference>
<evidence type="ECO:0000256" key="2">
    <source>
        <dbReference type="ARBA" id="ARBA00001947"/>
    </source>
</evidence>
<organism evidence="19 20">
    <name type="scientific">Subtercola lobariae</name>
    <dbReference type="NCBI Taxonomy" id="1588641"/>
    <lineage>
        <taxon>Bacteria</taxon>
        <taxon>Bacillati</taxon>
        <taxon>Actinomycetota</taxon>
        <taxon>Actinomycetes</taxon>
        <taxon>Micrococcales</taxon>
        <taxon>Microbacteriaceae</taxon>
        <taxon>Subtercola</taxon>
    </lineage>
</organism>
<dbReference type="GO" id="GO:0008270">
    <property type="term" value="F:zinc ion binding"/>
    <property type="evidence" value="ECO:0007669"/>
    <property type="project" value="UniProtKB-KW"/>
</dbReference>
<evidence type="ECO:0000256" key="3">
    <source>
        <dbReference type="ARBA" id="ARBA00009409"/>
    </source>
</evidence>
<keyword evidence="9" id="KW-0238">DNA-binding</keyword>
<evidence type="ECO:0000259" key="18">
    <source>
        <dbReference type="PROSITE" id="PS51068"/>
    </source>
</evidence>
<evidence type="ECO:0000256" key="4">
    <source>
        <dbReference type="ARBA" id="ARBA00022723"/>
    </source>
</evidence>
<evidence type="ECO:0000256" key="16">
    <source>
        <dbReference type="SAM" id="MobiDB-lite"/>
    </source>
</evidence>
<keyword evidence="20" id="KW-1185">Reference proteome</keyword>
<dbReference type="InterPro" id="IPR035937">
    <property type="entry name" value="FPG_N"/>
</dbReference>
<dbReference type="EMBL" id="BMGP01000001">
    <property type="protein sequence ID" value="GGF16911.1"/>
    <property type="molecule type" value="Genomic_DNA"/>
</dbReference>
<evidence type="ECO:0000313" key="20">
    <source>
        <dbReference type="Proteomes" id="UP000598775"/>
    </source>
</evidence>
<evidence type="ECO:0000256" key="15">
    <source>
        <dbReference type="PROSITE-ProRule" id="PRU00391"/>
    </source>
</evidence>
<evidence type="ECO:0000256" key="9">
    <source>
        <dbReference type="ARBA" id="ARBA00023125"/>
    </source>
</evidence>
<evidence type="ECO:0000256" key="1">
    <source>
        <dbReference type="ARBA" id="ARBA00001668"/>
    </source>
</evidence>
<dbReference type="GO" id="GO:0003690">
    <property type="term" value="F:double-stranded DNA binding"/>
    <property type="evidence" value="ECO:0007669"/>
    <property type="project" value="UniProtKB-ARBA"/>
</dbReference>
<dbReference type="GO" id="GO:0006979">
    <property type="term" value="P:response to oxidative stress"/>
    <property type="evidence" value="ECO:0007669"/>
    <property type="project" value="UniProtKB-ARBA"/>
</dbReference>
<evidence type="ECO:0000256" key="7">
    <source>
        <dbReference type="ARBA" id="ARBA00022801"/>
    </source>
</evidence>
<feature type="compositionally biased region" description="Pro residues" evidence="16">
    <location>
        <begin position="173"/>
        <end position="213"/>
    </location>
</feature>
<evidence type="ECO:0000256" key="13">
    <source>
        <dbReference type="ARBA" id="ARBA00023295"/>
    </source>
</evidence>
<dbReference type="Proteomes" id="UP000598775">
    <property type="component" value="Unassembled WGS sequence"/>
</dbReference>
<dbReference type="SUPFAM" id="SSF81624">
    <property type="entry name" value="N-terminal domain of MutM-like DNA repair proteins"/>
    <property type="match status" value="1"/>
</dbReference>
<keyword evidence="6 15" id="KW-0863">Zinc-finger</keyword>
<comment type="catalytic activity">
    <reaction evidence="14">
        <text>2'-deoxyribonucleotide-(2'-deoxyribose 5'-phosphate)-2'-deoxyribonucleotide-DNA = a 3'-end 2'-deoxyribonucleotide-(2,3-dehydro-2,3-deoxyribose 5'-phosphate)-DNA + a 5'-end 5'-phospho-2'-deoxyribonucleoside-DNA + H(+)</text>
        <dbReference type="Rhea" id="RHEA:66592"/>
        <dbReference type="Rhea" id="RHEA-COMP:13180"/>
        <dbReference type="Rhea" id="RHEA-COMP:16897"/>
        <dbReference type="Rhea" id="RHEA-COMP:17067"/>
        <dbReference type="ChEBI" id="CHEBI:15378"/>
        <dbReference type="ChEBI" id="CHEBI:136412"/>
        <dbReference type="ChEBI" id="CHEBI:157695"/>
        <dbReference type="ChEBI" id="CHEBI:167181"/>
        <dbReference type="EC" id="4.2.99.18"/>
    </reaction>
</comment>
<comment type="similarity">
    <text evidence="3">Belongs to the FPG family.</text>
</comment>
<keyword evidence="5" id="KW-0227">DNA damage</keyword>
<dbReference type="SMART" id="SM01232">
    <property type="entry name" value="H2TH"/>
    <property type="match status" value="1"/>
</dbReference>
<dbReference type="FunFam" id="1.10.8.50:FF:000003">
    <property type="entry name" value="Formamidopyrimidine-DNA glycosylase"/>
    <property type="match status" value="1"/>
</dbReference>
<dbReference type="AlphaFoldDB" id="A0A917EV81"/>
<dbReference type="CDD" id="cd08966">
    <property type="entry name" value="EcFpg-like_N"/>
    <property type="match status" value="1"/>
</dbReference>
<evidence type="ECO:0000259" key="17">
    <source>
        <dbReference type="PROSITE" id="PS51066"/>
    </source>
</evidence>
<keyword evidence="8" id="KW-0862">Zinc</keyword>
<evidence type="ECO:0000256" key="8">
    <source>
        <dbReference type="ARBA" id="ARBA00022833"/>
    </source>
</evidence>